<feature type="transmembrane region" description="Helical" evidence="1">
    <location>
        <begin position="34"/>
        <end position="59"/>
    </location>
</feature>
<keyword evidence="1" id="KW-0472">Membrane</keyword>
<gene>
    <name evidence="2" type="ORF">METZ01_LOCUS67104</name>
</gene>
<dbReference type="AlphaFoldDB" id="A0A381TDT5"/>
<accession>A0A381TDT5</accession>
<evidence type="ECO:0000313" key="2">
    <source>
        <dbReference type="EMBL" id="SVA14250.1"/>
    </source>
</evidence>
<feature type="transmembrane region" description="Helical" evidence="1">
    <location>
        <begin position="181"/>
        <end position="206"/>
    </location>
</feature>
<evidence type="ECO:0000256" key="1">
    <source>
        <dbReference type="SAM" id="Phobius"/>
    </source>
</evidence>
<protein>
    <submittedName>
        <fullName evidence="2">Uncharacterized protein</fullName>
    </submittedName>
</protein>
<keyword evidence="1" id="KW-1133">Transmembrane helix</keyword>
<name>A0A381TDT5_9ZZZZ</name>
<feature type="transmembrane region" description="Helical" evidence="1">
    <location>
        <begin position="155"/>
        <end position="175"/>
    </location>
</feature>
<sequence>MKFVVEVIAFWILPLALLIEYQYWQSIAWATPEFIFYIIAVPTIAAYMIVATGAGWLKLWGFNLKYTLWKVPIQIGLVYGSVINGLLLIFVNLVSPPSSISSTIAIAILIAISGALLGCLYDISIMHYGILDVYIRPFYKRDNTIKIVTAYGPRFFGLMGFVMGLSVKLGVYLLIETDRTISLLVAAPLGILIVYTPFLLYLLVIIEQKRHKAERR</sequence>
<organism evidence="2">
    <name type="scientific">marine metagenome</name>
    <dbReference type="NCBI Taxonomy" id="408172"/>
    <lineage>
        <taxon>unclassified sequences</taxon>
        <taxon>metagenomes</taxon>
        <taxon>ecological metagenomes</taxon>
    </lineage>
</organism>
<feature type="transmembrane region" description="Helical" evidence="1">
    <location>
        <begin position="71"/>
        <end position="94"/>
    </location>
</feature>
<reference evidence="2" key="1">
    <citation type="submission" date="2018-05" db="EMBL/GenBank/DDBJ databases">
        <authorList>
            <person name="Lanie J.A."/>
            <person name="Ng W.-L."/>
            <person name="Kazmierczak K.M."/>
            <person name="Andrzejewski T.M."/>
            <person name="Davidsen T.M."/>
            <person name="Wayne K.J."/>
            <person name="Tettelin H."/>
            <person name="Glass J.I."/>
            <person name="Rusch D."/>
            <person name="Podicherti R."/>
            <person name="Tsui H.-C.T."/>
            <person name="Winkler M.E."/>
        </authorList>
    </citation>
    <scope>NUCLEOTIDE SEQUENCE</scope>
</reference>
<proteinExistence type="predicted"/>
<feature type="transmembrane region" description="Helical" evidence="1">
    <location>
        <begin position="100"/>
        <end position="121"/>
    </location>
</feature>
<dbReference type="EMBL" id="UINC01004428">
    <property type="protein sequence ID" value="SVA14250.1"/>
    <property type="molecule type" value="Genomic_DNA"/>
</dbReference>
<keyword evidence="1" id="KW-0812">Transmembrane</keyword>